<protein>
    <submittedName>
        <fullName evidence="2">Uncharacterized protein</fullName>
    </submittedName>
</protein>
<dbReference type="Proteomes" id="UP000005408">
    <property type="component" value="Unassembled WGS sequence"/>
</dbReference>
<organism evidence="2 3">
    <name type="scientific">Magallana gigas</name>
    <name type="common">Pacific oyster</name>
    <name type="synonym">Crassostrea gigas</name>
    <dbReference type="NCBI Taxonomy" id="29159"/>
    <lineage>
        <taxon>Eukaryota</taxon>
        <taxon>Metazoa</taxon>
        <taxon>Spiralia</taxon>
        <taxon>Lophotrochozoa</taxon>
        <taxon>Mollusca</taxon>
        <taxon>Bivalvia</taxon>
        <taxon>Autobranchia</taxon>
        <taxon>Pteriomorphia</taxon>
        <taxon>Ostreida</taxon>
        <taxon>Ostreoidea</taxon>
        <taxon>Ostreidae</taxon>
        <taxon>Magallana</taxon>
    </lineage>
</organism>
<reference evidence="2" key="1">
    <citation type="submission" date="2022-08" db="UniProtKB">
        <authorList>
            <consortium name="EnsemblMetazoa"/>
        </authorList>
    </citation>
    <scope>IDENTIFICATION</scope>
    <source>
        <strain evidence="2">05x7-T-G4-1.051#20</strain>
    </source>
</reference>
<accession>A0A8W8MRP6</accession>
<proteinExistence type="predicted"/>
<feature type="compositionally biased region" description="Basic and acidic residues" evidence="1">
    <location>
        <begin position="1"/>
        <end position="13"/>
    </location>
</feature>
<feature type="compositionally biased region" description="Basic and acidic residues" evidence="1">
    <location>
        <begin position="133"/>
        <end position="144"/>
    </location>
</feature>
<feature type="region of interest" description="Disordered" evidence="1">
    <location>
        <begin position="1"/>
        <end position="33"/>
    </location>
</feature>
<dbReference type="AlphaFoldDB" id="A0A8W8MRP6"/>
<evidence type="ECO:0000256" key="1">
    <source>
        <dbReference type="SAM" id="MobiDB-lite"/>
    </source>
</evidence>
<feature type="region of interest" description="Disordered" evidence="1">
    <location>
        <begin position="119"/>
        <end position="144"/>
    </location>
</feature>
<dbReference type="EnsemblMetazoa" id="G3649.1">
    <property type="protein sequence ID" value="G3649.1:cds"/>
    <property type="gene ID" value="G3649"/>
</dbReference>
<evidence type="ECO:0000313" key="3">
    <source>
        <dbReference type="Proteomes" id="UP000005408"/>
    </source>
</evidence>
<evidence type="ECO:0000313" key="2">
    <source>
        <dbReference type="EnsemblMetazoa" id="G3649.1:cds"/>
    </source>
</evidence>
<name>A0A8W8MRP6_MAGGI</name>
<keyword evidence="3" id="KW-1185">Reference proteome</keyword>
<sequence length="144" mass="16859">MEKSKESFSEKKTTHQVCGVGTRSKETDNVHSETGVDDISLADLQKEDKEICLKARKKFSTKGKIRKKYMLEGSKENLLCHYQFSRQSAKDHLYILLGFLHARRFVDLRVYSVRRQRRERRKYEELSGQSPSGRKETRRSSTLS</sequence>